<dbReference type="AlphaFoldDB" id="A0AB38GF17"/>
<evidence type="ECO:0000313" key="2">
    <source>
        <dbReference type="EMBL" id="SRX72148.1"/>
    </source>
</evidence>
<dbReference type="EMBL" id="LS483515">
    <property type="protein sequence ID" value="SRX72148.1"/>
    <property type="molecule type" value="Genomic_DNA"/>
</dbReference>
<reference evidence="2 3" key="1">
    <citation type="submission" date="2018-05" db="EMBL/GenBank/DDBJ databases">
        <authorList>
            <person name="Falquet L."/>
            <person name="Falquet L."/>
        </authorList>
    </citation>
    <scope>NUCLEOTIDE SEQUENCE [LARGE SCALE GENOMIC DNA]</scope>
    <source>
        <strain evidence="2 3">GM12</strain>
    </source>
</reference>
<evidence type="ECO:0000259" key="1">
    <source>
        <dbReference type="Pfam" id="PF13338"/>
    </source>
</evidence>
<gene>
    <name evidence="2" type="ORF">MMC68T_00887</name>
</gene>
<name>A0AB38GF17_MYCMC</name>
<protein>
    <recommendedName>
        <fullName evidence="1">AbiEi antitoxin N-terminal domain-containing protein</fullName>
    </recommendedName>
</protein>
<dbReference type="Pfam" id="PF13338">
    <property type="entry name" value="AbiEi_4"/>
    <property type="match status" value="1"/>
</dbReference>
<dbReference type="InterPro" id="IPR025159">
    <property type="entry name" value="AbiEi_N"/>
</dbReference>
<organism evidence="2 3">
    <name type="scientific">Mycoplasma mycoides subsp. capri</name>
    <dbReference type="NCBI Taxonomy" id="40477"/>
    <lineage>
        <taxon>Bacteria</taxon>
        <taxon>Bacillati</taxon>
        <taxon>Mycoplasmatota</taxon>
        <taxon>Mollicutes</taxon>
        <taxon>Mycoplasmataceae</taxon>
        <taxon>Mycoplasma</taxon>
    </lineage>
</organism>
<sequence length="199" mass="23848">MNYVEKIKEKAIQNNGLITRKEIISLKIPPIYITRMVRKKELEKIDIGIYALTSLDNYPYDPEFNFCSRYQVPVFSYVYALNLFDFTDVIPLNFEVTVYKGYNAHNLKPNTIVHYVNKEIFNLGITEIRNAFGNWVRTYDIERTICDLIKNRKNINVELFVKTMNNYVNYEKKDWNKLYEYAEKMHIEKELVEIFQLII</sequence>
<proteinExistence type="predicted"/>
<evidence type="ECO:0000313" key="3">
    <source>
        <dbReference type="Proteomes" id="UP000290347"/>
    </source>
</evidence>
<feature type="domain" description="AbiEi antitoxin N-terminal" evidence="1">
    <location>
        <begin position="5"/>
        <end position="53"/>
    </location>
</feature>
<accession>A0AB38GF17</accession>
<dbReference type="Proteomes" id="UP000290347">
    <property type="component" value="Chromosome"/>
</dbReference>
<dbReference type="RefSeq" id="WP_020863064.1">
    <property type="nucleotide sequence ID" value="NZ_CP012387.1"/>
</dbReference>